<dbReference type="AlphaFoldDB" id="A0A4Y2NVR1"/>
<reference evidence="1 2" key="1">
    <citation type="journal article" date="2019" name="Sci. Rep.">
        <title>Orb-weaving spider Araneus ventricosus genome elucidates the spidroin gene catalogue.</title>
        <authorList>
            <person name="Kono N."/>
            <person name="Nakamura H."/>
            <person name="Ohtoshi R."/>
            <person name="Moran D.A.P."/>
            <person name="Shinohara A."/>
            <person name="Yoshida Y."/>
            <person name="Fujiwara M."/>
            <person name="Mori M."/>
            <person name="Tomita M."/>
            <person name="Arakawa K."/>
        </authorList>
    </citation>
    <scope>NUCLEOTIDE SEQUENCE [LARGE SCALE GENOMIC DNA]</scope>
</reference>
<name>A0A4Y2NVR1_ARAVE</name>
<proteinExistence type="predicted"/>
<gene>
    <name evidence="1" type="ORF">AVEN_192454_1</name>
</gene>
<dbReference type="Proteomes" id="UP000499080">
    <property type="component" value="Unassembled WGS sequence"/>
</dbReference>
<organism evidence="1 2">
    <name type="scientific">Araneus ventricosus</name>
    <name type="common">Orbweaver spider</name>
    <name type="synonym">Epeira ventricosa</name>
    <dbReference type="NCBI Taxonomy" id="182803"/>
    <lineage>
        <taxon>Eukaryota</taxon>
        <taxon>Metazoa</taxon>
        <taxon>Ecdysozoa</taxon>
        <taxon>Arthropoda</taxon>
        <taxon>Chelicerata</taxon>
        <taxon>Arachnida</taxon>
        <taxon>Araneae</taxon>
        <taxon>Araneomorphae</taxon>
        <taxon>Entelegynae</taxon>
        <taxon>Araneoidea</taxon>
        <taxon>Araneidae</taxon>
        <taxon>Araneus</taxon>
    </lineage>
</organism>
<accession>A0A4Y2NVR1</accession>
<comment type="caution">
    <text evidence="1">The sequence shown here is derived from an EMBL/GenBank/DDBJ whole genome shotgun (WGS) entry which is preliminary data.</text>
</comment>
<keyword evidence="2" id="KW-1185">Reference proteome</keyword>
<protein>
    <submittedName>
        <fullName evidence="1">Uncharacterized protein</fullName>
    </submittedName>
</protein>
<sequence length="85" mass="9676">MLSADFLPQFYQGRVCKYAARFGYGERFKPDQTVPTNLLPVETMGTSGRNVNTRLDGWSAFYLWALSTGALCTQRVKEIFEETLD</sequence>
<evidence type="ECO:0000313" key="2">
    <source>
        <dbReference type="Proteomes" id="UP000499080"/>
    </source>
</evidence>
<dbReference type="EMBL" id="BGPR01009749">
    <property type="protein sequence ID" value="GBN42027.1"/>
    <property type="molecule type" value="Genomic_DNA"/>
</dbReference>
<evidence type="ECO:0000313" key="1">
    <source>
        <dbReference type="EMBL" id="GBN42027.1"/>
    </source>
</evidence>